<evidence type="ECO:0000313" key="2">
    <source>
        <dbReference type="Proteomes" id="UP001497480"/>
    </source>
</evidence>
<dbReference type="Proteomes" id="UP001497480">
    <property type="component" value="Unassembled WGS sequence"/>
</dbReference>
<evidence type="ECO:0000313" key="1">
    <source>
        <dbReference type="EMBL" id="CAL0326646.1"/>
    </source>
</evidence>
<name>A0AAV1XXZ4_LUPLU</name>
<dbReference type="AlphaFoldDB" id="A0AAV1XXZ4"/>
<comment type="caution">
    <text evidence="1">The sequence shown here is derived from an EMBL/GenBank/DDBJ whole genome shotgun (WGS) entry which is preliminary data.</text>
</comment>
<sequence>MKWQTLEYTTPSCFQELGIKNVEENNEESVCSSGYATPKGKRFRIQEVLTCPPPTNKRRIYNFDRNIDLAHVKTLPQQTEAYLLCHVRDLGPTS</sequence>
<gene>
    <name evidence="1" type="ORF">LLUT_LOCUS27706</name>
</gene>
<proteinExistence type="predicted"/>
<protein>
    <submittedName>
        <fullName evidence="1">Uncharacterized protein</fullName>
    </submittedName>
</protein>
<organism evidence="1 2">
    <name type="scientific">Lupinus luteus</name>
    <name type="common">European yellow lupine</name>
    <dbReference type="NCBI Taxonomy" id="3873"/>
    <lineage>
        <taxon>Eukaryota</taxon>
        <taxon>Viridiplantae</taxon>
        <taxon>Streptophyta</taxon>
        <taxon>Embryophyta</taxon>
        <taxon>Tracheophyta</taxon>
        <taxon>Spermatophyta</taxon>
        <taxon>Magnoliopsida</taxon>
        <taxon>eudicotyledons</taxon>
        <taxon>Gunneridae</taxon>
        <taxon>Pentapetalae</taxon>
        <taxon>rosids</taxon>
        <taxon>fabids</taxon>
        <taxon>Fabales</taxon>
        <taxon>Fabaceae</taxon>
        <taxon>Papilionoideae</taxon>
        <taxon>50 kb inversion clade</taxon>
        <taxon>genistoids sensu lato</taxon>
        <taxon>core genistoids</taxon>
        <taxon>Genisteae</taxon>
        <taxon>Lupinus</taxon>
    </lineage>
</organism>
<accession>A0AAV1XXZ4</accession>
<reference evidence="1 2" key="1">
    <citation type="submission" date="2024-03" db="EMBL/GenBank/DDBJ databases">
        <authorList>
            <person name="Martinez-Hernandez J."/>
        </authorList>
    </citation>
    <scope>NUCLEOTIDE SEQUENCE [LARGE SCALE GENOMIC DNA]</scope>
</reference>
<dbReference type="EMBL" id="CAXHTB010000019">
    <property type="protein sequence ID" value="CAL0326646.1"/>
    <property type="molecule type" value="Genomic_DNA"/>
</dbReference>
<keyword evidence="2" id="KW-1185">Reference proteome</keyword>